<reference evidence="1 2" key="1">
    <citation type="submission" date="2016-10" db="EMBL/GenBank/DDBJ databases">
        <authorList>
            <person name="de Groot N.N."/>
        </authorList>
    </citation>
    <scope>NUCLEOTIDE SEQUENCE [LARGE SCALE GENOMIC DNA]</scope>
    <source>
        <strain evidence="1 2">DSM 44215</strain>
    </source>
</reference>
<dbReference type="Proteomes" id="UP000183180">
    <property type="component" value="Unassembled WGS sequence"/>
</dbReference>
<organism evidence="1 2">
    <name type="scientific">Gordonia westfalica</name>
    <dbReference type="NCBI Taxonomy" id="158898"/>
    <lineage>
        <taxon>Bacteria</taxon>
        <taxon>Bacillati</taxon>
        <taxon>Actinomycetota</taxon>
        <taxon>Actinomycetes</taxon>
        <taxon>Mycobacteriales</taxon>
        <taxon>Gordoniaceae</taxon>
        <taxon>Gordonia</taxon>
    </lineage>
</organism>
<proteinExistence type="predicted"/>
<accession>A0A1H2JDD9</accession>
<gene>
    <name evidence="1" type="ORF">SAMN04488548_1342002</name>
</gene>
<evidence type="ECO:0000313" key="2">
    <source>
        <dbReference type="Proteomes" id="UP000183180"/>
    </source>
</evidence>
<evidence type="ECO:0000313" key="1">
    <source>
        <dbReference type="EMBL" id="SDU54382.1"/>
    </source>
</evidence>
<dbReference type="AlphaFoldDB" id="A0A1H2JDD9"/>
<protein>
    <submittedName>
        <fullName evidence="1">Uncharacterized protein</fullName>
    </submittedName>
</protein>
<sequence length="98" mass="10346">MPRTAANHRRKIHDFLLLATLGNAAQINSPVHTPPIFSISPLHERNMIVSVGNGLSRTTASPIGLSTDEGETMGSLENIEFLTAIIDLLNSLGGGGEA</sequence>
<dbReference type="EMBL" id="FNLM01000034">
    <property type="protein sequence ID" value="SDU54382.1"/>
    <property type="molecule type" value="Genomic_DNA"/>
</dbReference>
<name>A0A1H2JDD9_9ACTN</name>